<feature type="compositionally biased region" description="Polar residues" evidence="1">
    <location>
        <begin position="29"/>
        <end position="42"/>
    </location>
</feature>
<feature type="region of interest" description="Disordered" evidence="1">
    <location>
        <begin position="29"/>
        <end position="69"/>
    </location>
</feature>
<name>A0A0D2PKM0_HYPSF</name>
<dbReference type="AlphaFoldDB" id="A0A0D2PKM0"/>
<gene>
    <name evidence="2" type="ORF">HYPSUDRAFT_43005</name>
</gene>
<protein>
    <submittedName>
        <fullName evidence="2">Uncharacterized protein</fullName>
    </submittedName>
</protein>
<feature type="compositionally biased region" description="Basic residues" evidence="1">
    <location>
        <begin position="56"/>
        <end position="69"/>
    </location>
</feature>
<dbReference type="EMBL" id="KN817566">
    <property type="protein sequence ID" value="KJA20520.1"/>
    <property type="molecule type" value="Genomic_DNA"/>
</dbReference>
<dbReference type="Proteomes" id="UP000054270">
    <property type="component" value="Unassembled WGS sequence"/>
</dbReference>
<reference evidence="3" key="1">
    <citation type="submission" date="2014-04" db="EMBL/GenBank/DDBJ databases">
        <title>Evolutionary Origins and Diversification of the Mycorrhizal Mutualists.</title>
        <authorList>
            <consortium name="DOE Joint Genome Institute"/>
            <consortium name="Mycorrhizal Genomics Consortium"/>
            <person name="Kohler A."/>
            <person name="Kuo A."/>
            <person name="Nagy L.G."/>
            <person name="Floudas D."/>
            <person name="Copeland A."/>
            <person name="Barry K.W."/>
            <person name="Cichocki N."/>
            <person name="Veneault-Fourrey C."/>
            <person name="LaButti K."/>
            <person name="Lindquist E.A."/>
            <person name="Lipzen A."/>
            <person name="Lundell T."/>
            <person name="Morin E."/>
            <person name="Murat C."/>
            <person name="Riley R."/>
            <person name="Ohm R."/>
            <person name="Sun H."/>
            <person name="Tunlid A."/>
            <person name="Henrissat B."/>
            <person name="Grigoriev I.V."/>
            <person name="Hibbett D.S."/>
            <person name="Martin F."/>
        </authorList>
    </citation>
    <scope>NUCLEOTIDE SEQUENCE [LARGE SCALE GENOMIC DNA]</scope>
    <source>
        <strain evidence="3">FD-334 SS-4</strain>
    </source>
</reference>
<evidence type="ECO:0000256" key="1">
    <source>
        <dbReference type="SAM" id="MobiDB-lite"/>
    </source>
</evidence>
<evidence type="ECO:0000313" key="2">
    <source>
        <dbReference type="EMBL" id="KJA20520.1"/>
    </source>
</evidence>
<organism evidence="2 3">
    <name type="scientific">Hypholoma sublateritium (strain FD-334 SS-4)</name>
    <dbReference type="NCBI Taxonomy" id="945553"/>
    <lineage>
        <taxon>Eukaryota</taxon>
        <taxon>Fungi</taxon>
        <taxon>Dikarya</taxon>
        <taxon>Basidiomycota</taxon>
        <taxon>Agaricomycotina</taxon>
        <taxon>Agaricomycetes</taxon>
        <taxon>Agaricomycetidae</taxon>
        <taxon>Agaricales</taxon>
        <taxon>Agaricineae</taxon>
        <taxon>Strophariaceae</taxon>
        <taxon>Hypholoma</taxon>
    </lineage>
</organism>
<accession>A0A0D2PKM0</accession>
<evidence type="ECO:0000313" key="3">
    <source>
        <dbReference type="Proteomes" id="UP000054270"/>
    </source>
</evidence>
<proteinExistence type="predicted"/>
<keyword evidence="3" id="KW-1185">Reference proteome</keyword>
<sequence>MISVQTSNQLEVMFPGERIAPPPQLQYLWQNTPNFMPTQHSQPGPGDHSRTPSLRQHIRRTPNLRRHTL</sequence>